<dbReference type="AlphaFoldDB" id="A0A183PFH4"/>
<evidence type="ECO:0000256" key="1">
    <source>
        <dbReference type="SAM" id="MobiDB-lite"/>
    </source>
</evidence>
<dbReference type="EMBL" id="UZAL01033162">
    <property type="protein sequence ID" value="VDP62751.1"/>
    <property type="molecule type" value="Genomic_DNA"/>
</dbReference>
<keyword evidence="3" id="KW-1185">Reference proteome</keyword>
<gene>
    <name evidence="2" type="ORF">SMTD_LOCUS13110</name>
</gene>
<organism evidence="2 3">
    <name type="scientific">Schistosoma mattheei</name>
    <dbReference type="NCBI Taxonomy" id="31246"/>
    <lineage>
        <taxon>Eukaryota</taxon>
        <taxon>Metazoa</taxon>
        <taxon>Spiralia</taxon>
        <taxon>Lophotrochozoa</taxon>
        <taxon>Platyhelminthes</taxon>
        <taxon>Trematoda</taxon>
        <taxon>Digenea</taxon>
        <taxon>Strigeidida</taxon>
        <taxon>Schistosomatoidea</taxon>
        <taxon>Schistosomatidae</taxon>
        <taxon>Schistosoma</taxon>
    </lineage>
</organism>
<proteinExistence type="predicted"/>
<name>A0A183PFH4_9TREM</name>
<sequence length="33" mass="3863">MVNQREQSRTKKVRKSLRFENRGTGGENNLKNS</sequence>
<dbReference type="Proteomes" id="UP000269396">
    <property type="component" value="Unassembled WGS sequence"/>
</dbReference>
<protein>
    <submittedName>
        <fullName evidence="2">Uncharacterized protein</fullName>
    </submittedName>
</protein>
<reference evidence="2 3" key="1">
    <citation type="submission" date="2018-11" db="EMBL/GenBank/DDBJ databases">
        <authorList>
            <consortium name="Pathogen Informatics"/>
        </authorList>
    </citation>
    <scope>NUCLEOTIDE SEQUENCE [LARGE SCALE GENOMIC DNA]</scope>
    <source>
        <strain>Denwood</strain>
        <strain evidence="3">Zambia</strain>
    </source>
</reference>
<evidence type="ECO:0000313" key="2">
    <source>
        <dbReference type="EMBL" id="VDP62751.1"/>
    </source>
</evidence>
<feature type="region of interest" description="Disordered" evidence="1">
    <location>
        <begin position="1"/>
        <end position="33"/>
    </location>
</feature>
<accession>A0A183PFH4</accession>
<evidence type="ECO:0000313" key="3">
    <source>
        <dbReference type="Proteomes" id="UP000269396"/>
    </source>
</evidence>